<dbReference type="RefSeq" id="XP_037893274.1">
    <property type="nucleotide sequence ID" value="XM_038037346.1"/>
</dbReference>
<dbReference type="AlphaFoldDB" id="A0A9C5Z760"/>
<sequence length="439" mass="46363">MEFLKPYQGPGRTNTLPLKEDEDNECDLGYQVLAKASSNSGEDDLKTSITQTQTAINNSNNNNNGSGISGNISGLPLNTSLTCINPQLPTVVSGSSAIGLVNATTNTTTTAGGLVLPVPSLPTVQLPPSLIAMPVIGPINGNTSVTNATAVASSATGLPSSLTSQIQASLPALNTKTPITMPSSSTASSVGCLIIEPQLFASTDSFKKELTNSATYISTNNFNHYNNINNQVNPTTTTATRFNPALITKIRRVQPSPQTSAINLSFSTSTTIANANNSTSSINSSSYYSSPATATIASGPPAAKIRKTFDPDVTAILQANRDLDANTLFFLSLAKQVRAMPTKFQSLAKMRCMRIVSDIELELDNVTNDTNYNVNGSGGTNSKYCNLDSPTDGANQHQHINVNNGNEPQTEHFVYVMSPSRVEGMIDLSSDEENTLNGN</sequence>
<feature type="domain" description="BESS" evidence="3">
    <location>
        <begin position="323"/>
        <end position="362"/>
    </location>
</feature>
<evidence type="ECO:0000313" key="7">
    <source>
        <dbReference type="RefSeq" id="XP_037893274.1"/>
    </source>
</evidence>
<dbReference type="Proteomes" id="UP000092443">
    <property type="component" value="Unplaced"/>
</dbReference>
<dbReference type="RefSeq" id="XP_037893272.1">
    <property type="nucleotide sequence ID" value="XM_038037344.1"/>
</dbReference>
<protein>
    <submittedName>
        <fullName evidence="5 6">Uncharacterized protein PB18E9.04c-like isoform X2</fullName>
    </submittedName>
</protein>
<evidence type="ECO:0000256" key="2">
    <source>
        <dbReference type="SAM" id="MobiDB-lite"/>
    </source>
</evidence>
<evidence type="ECO:0000256" key="1">
    <source>
        <dbReference type="PROSITE-ProRule" id="PRU00371"/>
    </source>
</evidence>
<keyword evidence="1" id="KW-0539">Nucleus</keyword>
<organism evidence="4 6">
    <name type="scientific">Glossina fuscipes</name>
    <dbReference type="NCBI Taxonomy" id="7396"/>
    <lineage>
        <taxon>Eukaryota</taxon>
        <taxon>Metazoa</taxon>
        <taxon>Ecdysozoa</taxon>
        <taxon>Arthropoda</taxon>
        <taxon>Hexapoda</taxon>
        <taxon>Insecta</taxon>
        <taxon>Pterygota</taxon>
        <taxon>Neoptera</taxon>
        <taxon>Endopterygota</taxon>
        <taxon>Diptera</taxon>
        <taxon>Brachycera</taxon>
        <taxon>Muscomorpha</taxon>
        <taxon>Hippoboscoidea</taxon>
        <taxon>Glossinidae</taxon>
        <taxon>Glossina</taxon>
    </lineage>
</organism>
<reference evidence="5 6" key="1">
    <citation type="submission" date="2025-04" db="UniProtKB">
        <authorList>
            <consortium name="RefSeq"/>
        </authorList>
    </citation>
    <scope>IDENTIFICATION</scope>
    <source>
        <tissue evidence="5 6">Whole body pupa</tissue>
    </source>
</reference>
<proteinExistence type="predicted"/>
<feature type="region of interest" description="Disordered" evidence="2">
    <location>
        <begin position="1"/>
        <end position="21"/>
    </location>
</feature>
<dbReference type="GO" id="GO:0003677">
    <property type="term" value="F:DNA binding"/>
    <property type="evidence" value="ECO:0007669"/>
    <property type="project" value="InterPro"/>
</dbReference>
<dbReference type="InterPro" id="IPR004210">
    <property type="entry name" value="BESS_motif"/>
</dbReference>
<keyword evidence="4" id="KW-1185">Reference proteome</keyword>
<dbReference type="RefSeq" id="XP_037893273.1">
    <property type="nucleotide sequence ID" value="XM_038037345.1"/>
</dbReference>
<evidence type="ECO:0000313" key="5">
    <source>
        <dbReference type="RefSeq" id="XP_037893272.1"/>
    </source>
</evidence>
<evidence type="ECO:0000259" key="3">
    <source>
        <dbReference type="PROSITE" id="PS51031"/>
    </source>
</evidence>
<comment type="subcellular location">
    <subcellularLocation>
        <location evidence="1">Nucleus</location>
    </subcellularLocation>
</comment>
<gene>
    <name evidence="5 6 7" type="primary">LOC119639728</name>
</gene>
<name>A0A9C5Z760_9MUSC</name>
<dbReference type="PROSITE" id="PS51031">
    <property type="entry name" value="BESS"/>
    <property type="match status" value="1"/>
</dbReference>
<evidence type="ECO:0000313" key="4">
    <source>
        <dbReference type="Proteomes" id="UP000092443"/>
    </source>
</evidence>
<dbReference type="GeneID" id="119639728"/>
<evidence type="ECO:0000313" key="6">
    <source>
        <dbReference type="RefSeq" id="XP_037893273.1"/>
    </source>
</evidence>
<accession>A0A9C5Z760</accession>
<dbReference type="GO" id="GO:0005634">
    <property type="term" value="C:nucleus"/>
    <property type="evidence" value="ECO:0007669"/>
    <property type="project" value="UniProtKB-SubCell"/>
</dbReference>